<evidence type="ECO:0000313" key="1">
    <source>
        <dbReference type="RefSeq" id="XP_016474597.1"/>
    </source>
</evidence>
<dbReference type="RefSeq" id="XP_016474597.1">
    <property type="nucleotide sequence ID" value="XM_016619111.1"/>
</dbReference>
<dbReference type="PANTHER" id="PTHR24559:SF436">
    <property type="entry name" value="RNA-DIRECTED DNA POLYMERASE HOMOLOG"/>
    <property type="match status" value="1"/>
</dbReference>
<proteinExistence type="predicted"/>
<sequence>MQVVKGIKKGEPTFVATIASLEEHKNFQETVPPCIEKLLKENKDVMPDEFPKHLPPRRELDHKIELEPGANPPAFAPYRMAPPELEELRKQLKELLDAGHIHPSKASFGAPVTVKNKYPIPLIADLFDKLGEDKYFTKVDLRKGYYQIHITEGDEPKTACVTRYGAFECGCSAKAAPLTELLKKNKPWVWTEHCQKAFECLKTAVTEEPVFALPDFAKTFKTQKKLTPKQSRWQDFLAEFDYVLEYKLEKGNVVADALSRKVELAAITSARWDIREAIKEGIQHDLAAKELIKLANKGKTRRFWIEGGVLLTIV</sequence>
<dbReference type="PaxDb" id="4097-A0A1S4AD62"/>
<protein>
    <recommendedName>
        <fullName evidence="2">RNA-directed DNA polymerase homolog</fullName>
    </recommendedName>
</protein>
<dbReference type="SUPFAM" id="SSF56672">
    <property type="entry name" value="DNA/RNA polymerases"/>
    <property type="match status" value="1"/>
</dbReference>
<dbReference type="InterPro" id="IPR043128">
    <property type="entry name" value="Rev_trsase/Diguanyl_cyclase"/>
</dbReference>
<dbReference type="InterPro" id="IPR053134">
    <property type="entry name" value="RNA-dir_DNA_polymerase"/>
</dbReference>
<dbReference type="AlphaFoldDB" id="A0A1S4AD62"/>
<dbReference type="OMA" id="DANSHKH"/>
<dbReference type="Gene3D" id="3.30.70.270">
    <property type="match status" value="2"/>
</dbReference>
<accession>A0A1S4AD62</accession>
<gene>
    <name evidence="1" type="primary">LOC107796354</name>
</gene>
<name>A0A1S4AD62_TOBAC</name>
<feature type="non-terminal residue" evidence="1">
    <location>
        <position position="314"/>
    </location>
</feature>
<dbReference type="STRING" id="4097.A0A1S4AD62"/>
<evidence type="ECO:0008006" key="2">
    <source>
        <dbReference type="Google" id="ProtNLM"/>
    </source>
</evidence>
<reference evidence="1" key="1">
    <citation type="submission" date="2025-08" db="UniProtKB">
        <authorList>
            <consortium name="RefSeq"/>
        </authorList>
    </citation>
    <scope>IDENTIFICATION</scope>
</reference>
<dbReference type="Gene3D" id="3.10.10.10">
    <property type="entry name" value="HIV Type 1 Reverse Transcriptase, subunit A, domain 1"/>
    <property type="match status" value="2"/>
</dbReference>
<organism evidence="1">
    <name type="scientific">Nicotiana tabacum</name>
    <name type="common">Common tobacco</name>
    <dbReference type="NCBI Taxonomy" id="4097"/>
    <lineage>
        <taxon>Eukaryota</taxon>
        <taxon>Viridiplantae</taxon>
        <taxon>Streptophyta</taxon>
        <taxon>Embryophyta</taxon>
        <taxon>Tracheophyta</taxon>
        <taxon>Spermatophyta</taxon>
        <taxon>Magnoliopsida</taxon>
        <taxon>eudicotyledons</taxon>
        <taxon>Gunneridae</taxon>
        <taxon>Pentapetalae</taxon>
        <taxon>asterids</taxon>
        <taxon>lamiids</taxon>
        <taxon>Solanales</taxon>
        <taxon>Solanaceae</taxon>
        <taxon>Nicotianoideae</taxon>
        <taxon>Nicotianeae</taxon>
        <taxon>Nicotiana</taxon>
    </lineage>
</organism>
<dbReference type="KEGG" id="nta:107796354"/>
<dbReference type="PANTHER" id="PTHR24559">
    <property type="entry name" value="TRANSPOSON TY3-I GAG-POL POLYPROTEIN"/>
    <property type="match status" value="1"/>
</dbReference>
<dbReference type="OrthoDB" id="1686402at2759"/>
<dbReference type="InterPro" id="IPR043502">
    <property type="entry name" value="DNA/RNA_pol_sf"/>
</dbReference>